<reference evidence="4" key="1">
    <citation type="submission" date="2016-11" db="UniProtKB">
        <authorList>
            <consortium name="WormBaseParasite"/>
        </authorList>
    </citation>
    <scope>IDENTIFICATION</scope>
</reference>
<feature type="signal peptide" evidence="2">
    <location>
        <begin position="1"/>
        <end position="18"/>
    </location>
</feature>
<accession>A0A1I8BBK2</accession>
<name>A0A1I8BBK2_MELHA</name>
<feature type="chain" id="PRO_5009315636" evidence="2">
    <location>
        <begin position="19"/>
        <end position="297"/>
    </location>
</feature>
<feature type="coiled-coil region" evidence="1">
    <location>
        <begin position="220"/>
        <end position="270"/>
    </location>
</feature>
<evidence type="ECO:0000256" key="1">
    <source>
        <dbReference type="SAM" id="Coils"/>
    </source>
</evidence>
<proteinExistence type="predicted"/>
<keyword evidence="3" id="KW-1185">Reference proteome</keyword>
<evidence type="ECO:0000313" key="3">
    <source>
        <dbReference type="Proteomes" id="UP000095281"/>
    </source>
</evidence>
<protein>
    <submittedName>
        <fullName evidence="4">Uncharacterized protein</fullName>
    </submittedName>
</protein>
<dbReference type="WBParaSite" id="MhA1_Contig1780.frz3.gene4">
    <property type="protein sequence ID" value="MhA1_Contig1780.frz3.gene4"/>
    <property type="gene ID" value="MhA1_Contig1780.frz3.gene4"/>
</dbReference>
<keyword evidence="2" id="KW-0732">Signal</keyword>
<keyword evidence="1" id="KW-0175">Coiled coil</keyword>
<organism evidence="3 4">
    <name type="scientific">Meloidogyne hapla</name>
    <name type="common">Root-knot nematode worm</name>
    <dbReference type="NCBI Taxonomy" id="6305"/>
    <lineage>
        <taxon>Eukaryota</taxon>
        <taxon>Metazoa</taxon>
        <taxon>Ecdysozoa</taxon>
        <taxon>Nematoda</taxon>
        <taxon>Chromadorea</taxon>
        <taxon>Rhabditida</taxon>
        <taxon>Tylenchina</taxon>
        <taxon>Tylenchomorpha</taxon>
        <taxon>Tylenchoidea</taxon>
        <taxon>Meloidogynidae</taxon>
        <taxon>Meloidogyninae</taxon>
        <taxon>Meloidogyne</taxon>
    </lineage>
</organism>
<dbReference type="AlphaFoldDB" id="A0A1I8BBK2"/>
<dbReference type="Proteomes" id="UP000095281">
    <property type="component" value="Unplaced"/>
</dbReference>
<evidence type="ECO:0000256" key="2">
    <source>
        <dbReference type="SAM" id="SignalP"/>
    </source>
</evidence>
<evidence type="ECO:0000313" key="4">
    <source>
        <dbReference type="WBParaSite" id="MhA1_Contig1780.frz3.gene4"/>
    </source>
</evidence>
<sequence>MNIVIILSFLFLFSSLFSQNNATFEGISRQNCMKEFKELGNNLKLLTNRKVDNDKEMIIVKDRIEKCQKIFSKLKKEGEECLIDNSVTLIQGILYCATYLHSALLKYFKEGKKVKDHVENDYIFLLSKLEKAGLNELKKEIVNELELENLNEKELEKIIGKEMAEGNIQLIKDKLIYCKINQNNLEMVKFGEALQFVGEVINFYFEKERFLPTEIDIPFLEEIKELGDEIMKEKDRIEEKINEEKLVDQIEEMKLEINVKDIKMSEANSENNKLFNLAELAINAYNSLLKFILSPIE</sequence>